<dbReference type="EMBL" id="ANJA01002636">
    <property type="protein sequence ID" value="ETO68505.1"/>
    <property type="molecule type" value="Genomic_DNA"/>
</dbReference>
<feature type="non-terminal residue" evidence="2">
    <location>
        <position position="1"/>
    </location>
</feature>
<evidence type="ECO:0000313" key="3">
    <source>
        <dbReference type="Proteomes" id="UP000028582"/>
    </source>
</evidence>
<comment type="caution">
    <text evidence="2">The sequence shown here is derived from an EMBL/GenBank/DDBJ whole genome shotgun (WGS) entry which is preliminary data.</text>
</comment>
<sequence>RPAGGVEGLLNAAVAPSAQFNACAGVNPCNGIQSIYTGGEELTTAAGNHTTPTKLEQKINGGRTPEIPPAGRMKASLSFLPTRGQNDGGTSDFRLRCESPRTNGRRGGRNERTDERTDGLGLGHAGVRVLGQLDGRKADKDEQEATVSELLDDCDE</sequence>
<dbReference type="AlphaFoldDB" id="A0A080ZPE4"/>
<evidence type="ECO:0000256" key="1">
    <source>
        <dbReference type="SAM" id="MobiDB-lite"/>
    </source>
</evidence>
<evidence type="ECO:0000313" key="2">
    <source>
        <dbReference type="EMBL" id="ETO68505.1"/>
    </source>
</evidence>
<name>A0A080ZPE4_PHYNI</name>
<dbReference type="Proteomes" id="UP000028582">
    <property type="component" value="Unassembled WGS sequence"/>
</dbReference>
<gene>
    <name evidence="2" type="ORF">F444_14662</name>
</gene>
<protein>
    <submittedName>
        <fullName evidence="2">Uncharacterized protein</fullName>
    </submittedName>
</protein>
<accession>A0A080ZPE4</accession>
<feature type="compositionally biased region" description="Basic and acidic residues" evidence="1">
    <location>
        <begin position="108"/>
        <end position="118"/>
    </location>
</feature>
<reference evidence="2 3" key="1">
    <citation type="submission" date="2013-11" db="EMBL/GenBank/DDBJ databases">
        <title>The Genome Sequence of Phytophthora parasitica P1976.</title>
        <authorList>
            <consortium name="The Broad Institute Genomics Platform"/>
            <person name="Russ C."/>
            <person name="Tyler B."/>
            <person name="Panabieres F."/>
            <person name="Shan W."/>
            <person name="Tripathy S."/>
            <person name="Grunwald N."/>
            <person name="Machado M."/>
            <person name="Johnson C.S."/>
            <person name="Walker B."/>
            <person name="Young S."/>
            <person name="Zeng Q."/>
            <person name="Gargeya S."/>
            <person name="Fitzgerald M."/>
            <person name="Haas B."/>
            <person name="Abouelleil A."/>
            <person name="Allen A.W."/>
            <person name="Alvarado L."/>
            <person name="Arachchi H.M."/>
            <person name="Berlin A.M."/>
            <person name="Chapman S.B."/>
            <person name="Gainer-Dewar J."/>
            <person name="Goldberg J."/>
            <person name="Griggs A."/>
            <person name="Gujja S."/>
            <person name="Hansen M."/>
            <person name="Howarth C."/>
            <person name="Imamovic A."/>
            <person name="Ireland A."/>
            <person name="Larimer J."/>
            <person name="McCowan C."/>
            <person name="Murphy C."/>
            <person name="Pearson M."/>
            <person name="Poon T.W."/>
            <person name="Priest M."/>
            <person name="Roberts A."/>
            <person name="Saif S."/>
            <person name="Shea T."/>
            <person name="Sisk P."/>
            <person name="Sykes S."/>
            <person name="Wortman J."/>
            <person name="Nusbaum C."/>
            <person name="Birren B."/>
        </authorList>
    </citation>
    <scope>NUCLEOTIDE SEQUENCE [LARGE SCALE GENOMIC DNA]</scope>
    <source>
        <strain evidence="2 3">P1976</strain>
    </source>
</reference>
<proteinExistence type="predicted"/>
<organism evidence="2 3">
    <name type="scientific">Phytophthora nicotianae P1976</name>
    <dbReference type="NCBI Taxonomy" id="1317066"/>
    <lineage>
        <taxon>Eukaryota</taxon>
        <taxon>Sar</taxon>
        <taxon>Stramenopiles</taxon>
        <taxon>Oomycota</taxon>
        <taxon>Peronosporomycetes</taxon>
        <taxon>Peronosporales</taxon>
        <taxon>Peronosporaceae</taxon>
        <taxon>Phytophthora</taxon>
    </lineage>
</organism>
<feature type="region of interest" description="Disordered" evidence="1">
    <location>
        <begin position="47"/>
        <end position="156"/>
    </location>
</feature>